<evidence type="ECO:0000313" key="4">
    <source>
        <dbReference type="Proteomes" id="UP000705283"/>
    </source>
</evidence>
<reference evidence="3" key="2">
    <citation type="submission" date="2022-09" db="EMBL/GenBank/DDBJ databases">
        <title>Rouxiella aceris sp. nov., isolated from tree sap and emended description of the genus Rhouxiella.</title>
        <authorList>
            <person name="Kim I.S."/>
        </authorList>
    </citation>
    <scope>NUCLEOTIDE SEQUENCE</scope>
    <source>
        <strain evidence="3">SAP-2</strain>
    </source>
</reference>
<evidence type="ECO:0000259" key="1">
    <source>
        <dbReference type="Pfam" id="PF00534"/>
    </source>
</evidence>
<proteinExistence type="predicted"/>
<dbReference type="PANTHER" id="PTHR12526">
    <property type="entry name" value="GLYCOSYLTRANSFERASE"/>
    <property type="match status" value="1"/>
</dbReference>
<sequence length="352" mass="40068">MKIKKKIGILIDNITNSGGTERVASILSSGLVDNGYDVQIFSLVDGNPFFPMHESIAYWKGKNSNRVAKLVEISRFLKNNKFKSVIIISMGKLSFQSLPILKLLARNVKLISCDHVSIESFKNPLRILKCLSYSLADEVCVLTEYDKNYLTSKYKVRNVNVIRNISPYQTTFFDENEILKKDKVVIGVGRLTYQKNFKRLIDIWSNTETEDWVLQIIGTGEEFDDLKNYITSINLQDSVKLIGSNNDMTPFYAKASILCMTSRYEGLPMVLIECKNFGVPAISFDCKTGPQELIDGDGFLIPYDDDINFSEKLKVLITDEKVRLNLSQRSFLNAQNYTSEKIVGKWVNLIEK</sequence>
<dbReference type="EMBL" id="JADMKS010000002">
    <property type="protein sequence ID" value="MBF6636236.1"/>
    <property type="molecule type" value="Genomic_DNA"/>
</dbReference>
<dbReference type="RefSeq" id="WP_055782654.1">
    <property type="nucleotide sequence ID" value="NZ_JADMKS010000002.1"/>
</dbReference>
<feature type="domain" description="Glycosyl transferase family 1" evidence="1">
    <location>
        <begin position="171"/>
        <end position="329"/>
    </location>
</feature>
<dbReference type="PANTHER" id="PTHR12526:SF630">
    <property type="entry name" value="GLYCOSYLTRANSFERASE"/>
    <property type="match status" value="1"/>
</dbReference>
<dbReference type="Gene3D" id="3.40.50.2000">
    <property type="entry name" value="Glycogen Phosphorylase B"/>
    <property type="match status" value="2"/>
</dbReference>
<dbReference type="Pfam" id="PF13439">
    <property type="entry name" value="Glyco_transf_4"/>
    <property type="match status" value="1"/>
</dbReference>
<reference evidence="3" key="1">
    <citation type="submission" date="2020-11" db="EMBL/GenBank/DDBJ databases">
        <authorList>
            <person name="Lee S.D."/>
        </authorList>
    </citation>
    <scope>NUCLEOTIDE SEQUENCE</scope>
    <source>
        <strain evidence="3">SAP-2</strain>
    </source>
</reference>
<dbReference type="GO" id="GO:1901135">
    <property type="term" value="P:carbohydrate derivative metabolic process"/>
    <property type="evidence" value="ECO:0007669"/>
    <property type="project" value="UniProtKB-ARBA"/>
</dbReference>
<comment type="caution">
    <text evidence="3">The sequence shown here is derived from an EMBL/GenBank/DDBJ whole genome shotgun (WGS) entry which is preliminary data.</text>
</comment>
<dbReference type="InterPro" id="IPR001296">
    <property type="entry name" value="Glyco_trans_1"/>
</dbReference>
<gene>
    <name evidence="3" type="ORF">ITX54_06100</name>
</gene>
<dbReference type="AlphaFoldDB" id="A0AA40X026"/>
<dbReference type="Pfam" id="PF00534">
    <property type="entry name" value="Glycos_transf_1"/>
    <property type="match status" value="1"/>
</dbReference>
<dbReference type="SUPFAM" id="SSF53756">
    <property type="entry name" value="UDP-Glycosyltransferase/glycogen phosphorylase"/>
    <property type="match status" value="1"/>
</dbReference>
<accession>A0AA40X026</accession>
<name>A0AA40X026_9GAMM</name>
<dbReference type="GO" id="GO:0016757">
    <property type="term" value="F:glycosyltransferase activity"/>
    <property type="evidence" value="ECO:0007669"/>
    <property type="project" value="InterPro"/>
</dbReference>
<evidence type="ECO:0000313" key="3">
    <source>
        <dbReference type="EMBL" id="MBF6636236.1"/>
    </source>
</evidence>
<organism evidence="3 4">
    <name type="scientific">Rouxiella silvae</name>
    <dbReference type="NCBI Taxonomy" id="1646373"/>
    <lineage>
        <taxon>Bacteria</taxon>
        <taxon>Pseudomonadati</taxon>
        <taxon>Pseudomonadota</taxon>
        <taxon>Gammaproteobacteria</taxon>
        <taxon>Enterobacterales</taxon>
        <taxon>Yersiniaceae</taxon>
        <taxon>Rouxiella</taxon>
    </lineage>
</organism>
<evidence type="ECO:0000259" key="2">
    <source>
        <dbReference type="Pfam" id="PF13439"/>
    </source>
</evidence>
<dbReference type="Proteomes" id="UP000705283">
    <property type="component" value="Unassembled WGS sequence"/>
</dbReference>
<protein>
    <submittedName>
        <fullName evidence="3">Glycosyltransferase family 4 protein</fullName>
    </submittedName>
</protein>
<feature type="domain" description="Glycosyltransferase subfamily 4-like N-terminal" evidence="2">
    <location>
        <begin position="18"/>
        <end position="164"/>
    </location>
</feature>
<dbReference type="CDD" id="cd03820">
    <property type="entry name" value="GT4_AmsD-like"/>
    <property type="match status" value="1"/>
</dbReference>
<dbReference type="InterPro" id="IPR028098">
    <property type="entry name" value="Glyco_trans_4-like_N"/>
</dbReference>